<dbReference type="Pfam" id="PF00988">
    <property type="entry name" value="CPSase_sm_chain"/>
    <property type="match status" value="1"/>
</dbReference>
<dbReference type="GO" id="GO:0006207">
    <property type="term" value="P:'de novo' pyrimidine nucleobase biosynthetic process"/>
    <property type="evidence" value="ECO:0007669"/>
    <property type="project" value="InterPro"/>
</dbReference>
<accession>A0A0M2V3A7</accession>
<keyword evidence="5 11" id="KW-0547">Nucleotide-binding</keyword>
<feature type="region of interest" description="CPSase" evidence="11">
    <location>
        <begin position="1"/>
        <end position="184"/>
    </location>
</feature>
<dbReference type="SUPFAM" id="SSF52021">
    <property type="entry name" value="Carbamoyl phosphate synthetase, small subunit N-terminal domain"/>
    <property type="match status" value="1"/>
</dbReference>
<dbReference type="InterPro" id="IPR017926">
    <property type="entry name" value="GATASE"/>
</dbReference>
<protein>
    <recommendedName>
        <fullName evidence="11">Carbamoyl phosphate synthase small chain</fullName>
        <ecNumber evidence="11">6.3.5.5</ecNumber>
    </recommendedName>
    <alternativeName>
        <fullName evidence="11">Carbamoyl phosphate synthetase glutamine chain</fullName>
    </alternativeName>
</protein>
<dbReference type="SUPFAM" id="SSF52317">
    <property type="entry name" value="Class I glutamine amidotransferase-like"/>
    <property type="match status" value="1"/>
</dbReference>
<dbReference type="PATRIC" id="fig|380242.3.peg.140"/>
<comment type="pathway">
    <text evidence="2 11">Amino-acid biosynthesis; L-arginine biosynthesis; carbamoyl phosphate from bicarbonate: step 1/1.</text>
</comment>
<evidence type="ECO:0000256" key="11">
    <source>
        <dbReference type="HAMAP-Rule" id="MF_01209"/>
    </source>
</evidence>
<reference evidence="13 14" key="1">
    <citation type="journal article" date="2013" name="BMC Microbiol.">
        <title>Identification of the type II cytochrome c maturation pathway in anammox bacteria by comparative genomics.</title>
        <authorList>
            <person name="Ferousi C."/>
            <person name="Speth D.R."/>
            <person name="Reimann J."/>
            <person name="Op den Camp H.J."/>
            <person name="Allen J.W."/>
            <person name="Keltjens J.T."/>
            <person name="Jetten M.S."/>
        </authorList>
    </citation>
    <scope>NUCLEOTIDE SEQUENCE [LARGE SCALE GENOMIC DNA]</scope>
    <source>
        <strain evidence="13">RU1</strain>
    </source>
</reference>
<keyword evidence="4 11" id="KW-0436">Ligase</keyword>
<keyword evidence="8 11" id="KW-0665">Pyrimidine biosynthesis</keyword>
<dbReference type="Gene3D" id="3.50.30.20">
    <property type="entry name" value="Carbamoyl-phosphate synthase small subunit, N-terminal domain"/>
    <property type="match status" value="1"/>
</dbReference>
<evidence type="ECO:0000256" key="8">
    <source>
        <dbReference type="ARBA" id="ARBA00022975"/>
    </source>
</evidence>
<keyword evidence="14" id="KW-1185">Reference proteome</keyword>
<dbReference type="GO" id="GO:0005524">
    <property type="term" value="F:ATP binding"/>
    <property type="evidence" value="ECO:0007669"/>
    <property type="project" value="UniProtKB-UniRule"/>
</dbReference>
<dbReference type="InterPro" id="IPR002474">
    <property type="entry name" value="CarbamoylP_synth_ssu_N"/>
</dbReference>
<organism evidence="13 14">
    <name type="scientific">Candidatus Brocadia fulgida</name>
    <dbReference type="NCBI Taxonomy" id="380242"/>
    <lineage>
        <taxon>Bacteria</taxon>
        <taxon>Pseudomonadati</taxon>
        <taxon>Planctomycetota</taxon>
        <taxon>Candidatus Brocadiia</taxon>
        <taxon>Candidatus Brocadiales</taxon>
        <taxon>Candidatus Brocadiaceae</taxon>
        <taxon>Candidatus Brocadia</taxon>
    </lineage>
</organism>
<evidence type="ECO:0000256" key="6">
    <source>
        <dbReference type="ARBA" id="ARBA00022840"/>
    </source>
</evidence>
<evidence type="ECO:0000256" key="2">
    <source>
        <dbReference type="ARBA" id="ARBA00005077"/>
    </source>
</evidence>
<dbReference type="SMART" id="SM01097">
    <property type="entry name" value="CPSase_sm_chain"/>
    <property type="match status" value="1"/>
</dbReference>
<dbReference type="Pfam" id="PF00117">
    <property type="entry name" value="GATase"/>
    <property type="match status" value="1"/>
</dbReference>
<dbReference type="NCBIfam" id="TIGR01368">
    <property type="entry name" value="CPSaseIIsmall"/>
    <property type="match status" value="1"/>
</dbReference>
<dbReference type="AlphaFoldDB" id="A0A0M2V3A7"/>
<dbReference type="UniPathway" id="UPA00070">
    <property type="reaction ID" value="UER00115"/>
</dbReference>
<dbReference type="EC" id="6.3.5.5" evidence="11"/>
<comment type="pathway">
    <text evidence="1 11">Pyrimidine metabolism; UMP biosynthesis via de novo pathway; (S)-dihydroorotate from bicarbonate: step 1/3.</text>
</comment>
<evidence type="ECO:0000313" key="14">
    <source>
        <dbReference type="Proteomes" id="UP000034954"/>
    </source>
</evidence>
<dbReference type="PROSITE" id="PS51273">
    <property type="entry name" value="GATASE_TYPE_1"/>
    <property type="match status" value="1"/>
</dbReference>
<comment type="function">
    <text evidence="11">Small subunit of the glutamine-dependent carbamoyl phosphate synthetase (CPSase). CPSase catalyzes the formation of carbamoyl phosphate from the ammonia moiety of glutamine, carbonate, and phosphate donated by ATP, constituting the first step of 2 biosynthetic pathways, one leading to arginine and/or urea and the other to pyrimidine nucleotides. The small subunit (glutamine amidotransferase) binds and cleaves glutamine to supply the large subunit with the substrate ammonia.</text>
</comment>
<feature type="binding site" evidence="11">
    <location>
        <position position="261"/>
    </location>
    <ligand>
        <name>L-glutamine</name>
        <dbReference type="ChEBI" id="CHEBI:58359"/>
    </ligand>
</feature>
<dbReference type="PRINTS" id="PR00096">
    <property type="entry name" value="GATASE"/>
</dbReference>
<evidence type="ECO:0000256" key="5">
    <source>
        <dbReference type="ARBA" id="ARBA00022741"/>
    </source>
</evidence>
<feature type="domain" description="Carbamoyl-phosphate synthase small subunit N-terminal" evidence="12">
    <location>
        <begin position="5"/>
        <end position="135"/>
    </location>
</feature>
<dbReference type="Gene3D" id="3.40.50.880">
    <property type="match status" value="1"/>
</dbReference>
<comment type="catalytic activity">
    <reaction evidence="10 11">
        <text>L-glutamine + H2O = L-glutamate + NH4(+)</text>
        <dbReference type="Rhea" id="RHEA:15889"/>
        <dbReference type="ChEBI" id="CHEBI:15377"/>
        <dbReference type="ChEBI" id="CHEBI:28938"/>
        <dbReference type="ChEBI" id="CHEBI:29985"/>
        <dbReference type="ChEBI" id="CHEBI:58359"/>
    </reaction>
</comment>
<dbReference type="UniPathway" id="UPA00068">
    <property type="reaction ID" value="UER00171"/>
</dbReference>
<keyword evidence="11" id="KW-0055">Arginine biosynthesis</keyword>
<evidence type="ECO:0000256" key="4">
    <source>
        <dbReference type="ARBA" id="ARBA00022598"/>
    </source>
</evidence>
<dbReference type="PANTHER" id="PTHR43418:SF7">
    <property type="entry name" value="CARBAMOYL-PHOSPHATE SYNTHASE SMALL CHAIN"/>
    <property type="match status" value="1"/>
</dbReference>
<gene>
    <name evidence="11" type="primary">carA</name>
    <name evidence="13" type="ORF">BROFUL_00110</name>
</gene>
<comment type="similarity">
    <text evidence="3 11">Belongs to the CarA family.</text>
</comment>
<name>A0A0M2V3A7_9BACT</name>
<feature type="binding site" evidence="11">
    <location>
        <position position="305"/>
    </location>
    <ligand>
        <name>L-glutamine</name>
        <dbReference type="ChEBI" id="CHEBI:58359"/>
    </ligand>
</feature>
<dbReference type="GO" id="GO:0044205">
    <property type="term" value="P:'de novo' UMP biosynthetic process"/>
    <property type="evidence" value="ECO:0007669"/>
    <property type="project" value="UniProtKB-UniRule"/>
</dbReference>
<dbReference type="GO" id="GO:0006526">
    <property type="term" value="P:L-arginine biosynthetic process"/>
    <property type="evidence" value="ECO:0007669"/>
    <property type="project" value="UniProtKB-UniRule"/>
</dbReference>
<proteinExistence type="inferred from homology"/>
<feature type="active site" description="Nucleophile" evidence="11">
    <location>
        <position position="260"/>
    </location>
</feature>
<dbReference type="EMBL" id="LAQJ01000015">
    <property type="protein sequence ID" value="KKO21149.1"/>
    <property type="molecule type" value="Genomic_DNA"/>
</dbReference>
<sequence>MDKKNRAILVLADGTSFPGYSLGAPGETIGEVVFNTSMMGYQEILTDPSYKGQMVVMTYPLIGNYGINEKDYESRNLFLEGFIVKEYSPFPSNWRSQVSLDAFLKGKKIVGIQGIDTRELTRRLRDFGTQQGIISTEDLDVLRLMKKVQSSAGLDGIDLVKTVTCNEVFEWKDSETHSGKPKRFNVVVYDCGVKYNILRKLSSTGCSVTVVPATTRSQAVLDMKPDGIVLSNGPGDPAAVPYMTENIKGFLGKKPVFGICLGHQLLALTLGLKTYKLKFGHHGGNQPVMDLSTRKVEITAQNHSFAVTPPQQGAVHKSPYGNVEITHINLNDKSVEGLKCHSIPAFSVQYHPEASPGPHDAGYLFERFIEMMKCQSS</sequence>
<feature type="active site" evidence="11">
    <location>
        <position position="351"/>
    </location>
</feature>
<evidence type="ECO:0000256" key="10">
    <source>
        <dbReference type="ARBA" id="ARBA00049285"/>
    </source>
</evidence>
<evidence type="ECO:0000256" key="9">
    <source>
        <dbReference type="ARBA" id="ARBA00048816"/>
    </source>
</evidence>
<keyword evidence="6 11" id="KW-0067">ATP-binding</keyword>
<dbReference type="PANTHER" id="PTHR43418">
    <property type="entry name" value="MULTIFUNCTIONAL TRYPTOPHAN BIOSYNTHESIS PROTEIN-RELATED"/>
    <property type="match status" value="1"/>
</dbReference>
<evidence type="ECO:0000256" key="7">
    <source>
        <dbReference type="ARBA" id="ARBA00022962"/>
    </source>
</evidence>
<comment type="caution">
    <text evidence="13">The sequence shown here is derived from an EMBL/GenBank/DDBJ whole genome shotgun (WGS) entry which is preliminary data.</text>
</comment>
<dbReference type="InterPro" id="IPR035686">
    <property type="entry name" value="CPSase_GATase1"/>
</dbReference>
<feature type="binding site" evidence="11">
    <location>
        <position position="264"/>
    </location>
    <ligand>
        <name>L-glutamine</name>
        <dbReference type="ChEBI" id="CHEBI:58359"/>
    </ligand>
</feature>
<dbReference type="InterPro" id="IPR050472">
    <property type="entry name" value="Anth_synth/Amidotransfase"/>
</dbReference>
<dbReference type="GO" id="GO:0006541">
    <property type="term" value="P:glutamine metabolic process"/>
    <property type="evidence" value="ECO:0007669"/>
    <property type="project" value="InterPro"/>
</dbReference>
<dbReference type="GO" id="GO:0004088">
    <property type="term" value="F:carbamoyl-phosphate synthase (glutamine-hydrolyzing) activity"/>
    <property type="evidence" value="ECO:0007669"/>
    <property type="project" value="UniProtKB-UniRule"/>
</dbReference>
<keyword evidence="11" id="KW-0028">Amino-acid biosynthesis</keyword>
<dbReference type="HAMAP" id="MF_01209">
    <property type="entry name" value="CPSase_S_chain"/>
    <property type="match status" value="1"/>
</dbReference>
<feature type="active site" evidence="11">
    <location>
        <position position="353"/>
    </location>
</feature>
<evidence type="ECO:0000313" key="13">
    <source>
        <dbReference type="EMBL" id="KKO21149.1"/>
    </source>
</evidence>
<feature type="binding site" evidence="11">
    <location>
        <position position="49"/>
    </location>
    <ligand>
        <name>L-glutamine</name>
        <dbReference type="ChEBI" id="CHEBI:58359"/>
    </ligand>
</feature>
<feature type="binding site" evidence="11">
    <location>
        <position position="235"/>
    </location>
    <ligand>
        <name>L-glutamine</name>
        <dbReference type="ChEBI" id="CHEBI:58359"/>
    </ligand>
</feature>
<dbReference type="NCBIfam" id="NF009475">
    <property type="entry name" value="PRK12838.1"/>
    <property type="match status" value="1"/>
</dbReference>
<dbReference type="Proteomes" id="UP000034954">
    <property type="component" value="Unassembled WGS sequence"/>
</dbReference>
<keyword evidence="7 11" id="KW-0315">Glutamine amidotransferase</keyword>
<dbReference type="GO" id="GO:0004359">
    <property type="term" value="F:glutaminase activity"/>
    <property type="evidence" value="ECO:0007669"/>
    <property type="project" value="RHEA"/>
</dbReference>
<evidence type="ECO:0000256" key="1">
    <source>
        <dbReference type="ARBA" id="ARBA00004812"/>
    </source>
</evidence>
<dbReference type="FunFam" id="3.50.30.20:FF:000001">
    <property type="entry name" value="Carbamoyl-phosphate synthase small chain"/>
    <property type="match status" value="1"/>
</dbReference>
<dbReference type="PRINTS" id="PR00097">
    <property type="entry name" value="ANTSNTHASEII"/>
</dbReference>
<dbReference type="InterPro" id="IPR006274">
    <property type="entry name" value="CarbamoylP_synth_ssu"/>
</dbReference>
<feature type="binding site" evidence="11">
    <location>
        <position position="233"/>
    </location>
    <ligand>
        <name>L-glutamine</name>
        <dbReference type="ChEBI" id="CHEBI:58359"/>
    </ligand>
</feature>
<comment type="caution">
    <text evidence="11">Lacks conserved residue(s) required for the propagation of feature annotation.</text>
</comment>
<evidence type="ECO:0000259" key="12">
    <source>
        <dbReference type="SMART" id="SM01097"/>
    </source>
</evidence>
<dbReference type="InterPro" id="IPR036480">
    <property type="entry name" value="CarbP_synth_ssu_N_sf"/>
</dbReference>
<dbReference type="InterPro" id="IPR029062">
    <property type="entry name" value="Class_I_gatase-like"/>
</dbReference>
<comment type="catalytic activity">
    <reaction evidence="9 11">
        <text>hydrogencarbonate + L-glutamine + 2 ATP + H2O = carbamoyl phosphate + L-glutamate + 2 ADP + phosphate + 2 H(+)</text>
        <dbReference type="Rhea" id="RHEA:18633"/>
        <dbReference type="ChEBI" id="CHEBI:15377"/>
        <dbReference type="ChEBI" id="CHEBI:15378"/>
        <dbReference type="ChEBI" id="CHEBI:17544"/>
        <dbReference type="ChEBI" id="CHEBI:29985"/>
        <dbReference type="ChEBI" id="CHEBI:30616"/>
        <dbReference type="ChEBI" id="CHEBI:43474"/>
        <dbReference type="ChEBI" id="CHEBI:58228"/>
        <dbReference type="ChEBI" id="CHEBI:58359"/>
        <dbReference type="ChEBI" id="CHEBI:456216"/>
        <dbReference type="EC" id="6.3.5.5"/>
    </reaction>
</comment>
<dbReference type="CDD" id="cd01744">
    <property type="entry name" value="GATase1_CPSase"/>
    <property type="match status" value="1"/>
</dbReference>
<evidence type="ECO:0000256" key="3">
    <source>
        <dbReference type="ARBA" id="ARBA00007800"/>
    </source>
</evidence>
<comment type="subunit">
    <text evidence="11">Composed of two chains; the small (or glutamine) chain promotes the hydrolysis of glutamine to ammonia, which is used by the large (or ammonia) chain to synthesize carbamoyl phosphate. Tetramer of heterodimers (alpha,beta)4.</text>
</comment>
<dbReference type="PRINTS" id="PR00099">
    <property type="entry name" value="CPSGATASE"/>
</dbReference>
<feature type="binding site" evidence="11">
    <location>
        <position position="302"/>
    </location>
    <ligand>
        <name>L-glutamine</name>
        <dbReference type="ChEBI" id="CHEBI:58359"/>
    </ligand>
</feature>